<feature type="coiled-coil region" evidence="2">
    <location>
        <begin position="167"/>
        <end position="194"/>
    </location>
</feature>
<sequence>MIIPFQWIMRCLGYLCLIAVPIIAFADDYRLAPDDVVALRISSWDEATASYTPMTVIDGDYRIMANGRISFPIVGTVDAGGQTVDTLGDQIAEALQSNAGLFQLPEVSVQIAQYRPFYVLGAVNNPGAYPWQPQLTPMKAIALAGGQTRLSVETMDETNGIRQFTSLRGTQVELARLKARAARQEAELSEAADITFPDPFFHPDGAAFVGRLKEEERSILALRRETLDRATNSNAALIALYKTELAGLETKLAGLRRQQEVALDQLENLKGIVASGAVPANRLIAAEQGIADLNAEELDLNTAMFRARQRIGETERDQSQMVDNRREDTMTDLQKTRHSIALETTREQMFSQLGALNGVTSIETAFDLVLSVRRDVDGTVTVLVIGPDDPILAGDVFEIELVSKSATQ</sequence>
<dbReference type="RefSeq" id="WP_183526098.1">
    <property type="nucleotide sequence ID" value="NZ_JACIJM010000002.1"/>
</dbReference>
<feature type="domain" description="AprE-like long alpha-helical hairpin" evidence="4">
    <location>
        <begin position="167"/>
        <end position="341"/>
    </location>
</feature>
<reference evidence="5 6" key="1">
    <citation type="submission" date="2020-08" db="EMBL/GenBank/DDBJ databases">
        <title>Genomic Encyclopedia of Type Strains, Phase IV (KMG-IV): sequencing the most valuable type-strain genomes for metagenomic binning, comparative biology and taxonomic classification.</title>
        <authorList>
            <person name="Goeker M."/>
        </authorList>
    </citation>
    <scope>NUCLEOTIDE SEQUENCE [LARGE SCALE GENOMIC DNA]</scope>
    <source>
        <strain evidence="5 6">DSM 101064</strain>
    </source>
</reference>
<evidence type="ECO:0000259" key="3">
    <source>
        <dbReference type="Pfam" id="PF02563"/>
    </source>
</evidence>
<dbReference type="InterPro" id="IPR049712">
    <property type="entry name" value="Poly_export"/>
</dbReference>
<dbReference type="EMBL" id="JACIJM010000002">
    <property type="protein sequence ID" value="MBB5721263.1"/>
    <property type="molecule type" value="Genomic_DNA"/>
</dbReference>
<organism evidence="5 6">
    <name type="scientific">Yoonia ponticola</name>
    <dbReference type="NCBI Taxonomy" id="1524255"/>
    <lineage>
        <taxon>Bacteria</taxon>
        <taxon>Pseudomonadati</taxon>
        <taxon>Pseudomonadota</taxon>
        <taxon>Alphaproteobacteria</taxon>
        <taxon>Rhodobacterales</taxon>
        <taxon>Paracoccaceae</taxon>
        <taxon>Yoonia</taxon>
    </lineage>
</organism>
<dbReference type="PANTHER" id="PTHR33619:SF3">
    <property type="entry name" value="POLYSACCHARIDE EXPORT PROTEIN GFCE-RELATED"/>
    <property type="match status" value="1"/>
</dbReference>
<evidence type="ECO:0000259" key="4">
    <source>
        <dbReference type="Pfam" id="PF25994"/>
    </source>
</evidence>
<protein>
    <submittedName>
        <fullName evidence="5">Protein involved in polysaccharide export with SLBB domain</fullName>
    </submittedName>
</protein>
<evidence type="ECO:0000313" key="6">
    <source>
        <dbReference type="Proteomes" id="UP000535415"/>
    </source>
</evidence>
<dbReference type="InterPro" id="IPR058781">
    <property type="entry name" value="HH_AprE-like"/>
</dbReference>
<feature type="domain" description="Polysaccharide export protein N-terminal" evidence="3">
    <location>
        <begin position="27"/>
        <end position="111"/>
    </location>
</feature>
<keyword evidence="2" id="KW-0175">Coiled coil</keyword>
<evidence type="ECO:0000256" key="2">
    <source>
        <dbReference type="SAM" id="Coils"/>
    </source>
</evidence>
<keyword evidence="6" id="KW-1185">Reference proteome</keyword>
<dbReference type="InterPro" id="IPR003715">
    <property type="entry name" value="Poly_export_N"/>
</dbReference>
<dbReference type="Proteomes" id="UP000535415">
    <property type="component" value="Unassembled WGS sequence"/>
</dbReference>
<evidence type="ECO:0000256" key="1">
    <source>
        <dbReference type="ARBA" id="ARBA00022729"/>
    </source>
</evidence>
<dbReference type="PANTHER" id="PTHR33619">
    <property type="entry name" value="POLYSACCHARIDE EXPORT PROTEIN GFCE-RELATED"/>
    <property type="match status" value="1"/>
</dbReference>
<dbReference type="Gene3D" id="3.30.1950.10">
    <property type="entry name" value="wza like domain"/>
    <property type="match status" value="1"/>
</dbReference>
<name>A0A7W9BIP2_9RHOB</name>
<comment type="caution">
    <text evidence="5">The sequence shown here is derived from an EMBL/GenBank/DDBJ whole genome shotgun (WGS) entry which is preliminary data.</text>
</comment>
<dbReference type="GO" id="GO:0015159">
    <property type="term" value="F:polysaccharide transmembrane transporter activity"/>
    <property type="evidence" value="ECO:0007669"/>
    <property type="project" value="InterPro"/>
</dbReference>
<dbReference type="AlphaFoldDB" id="A0A7W9BIP2"/>
<accession>A0A7W9BIP2</accession>
<gene>
    <name evidence="5" type="ORF">FHS72_000870</name>
</gene>
<keyword evidence="1" id="KW-0732">Signal</keyword>
<dbReference type="Pfam" id="PF02563">
    <property type="entry name" value="Poly_export"/>
    <property type="match status" value="1"/>
</dbReference>
<proteinExistence type="predicted"/>
<evidence type="ECO:0000313" key="5">
    <source>
        <dbReference type="EMBL" id="MBB5721263.1"/>
    </source>
</evidence>
<dbReference type="Pfam" id="PF25994">
    <property type="entry name" value="HH_AprE"/>
    <property type="match status" value="1"/>
</dbReference>
<feature type="coiled-coil region" evidence="2">
    <location>
        <begin position="238"/>
        <end position="265"/>
    </location>
</feature>